<dbReference type="GeneID" id="9469523"/>
<dbReference type="AlphaFoldDB" id="D0MUK5"/>
<organism evidence="2 3">
    <name type="scientific">Phytophthora infestans (strain T30-4)</name>
    <name type="common">Potato late blight agent</name>
    <dbReference type="NCBI Taxonomy" id="403677"/>
    <lineage>
        <taxon>Eukaryota</taxon>
        <taxon>Sar</taxon>
        <taxon>Stramenopiles</taxon>
        <taxon>Oomycota</taxon>
        <taxon>Peronosporomycetes</taxon>
        <taxon>Peronosporales</taxon>
        <taxon>Peronosporaceae</taxon>
        <taxon>Phytophthora</taxon>
    </lineage>
</organism>
<gene>
    <name evidence="2" type="ORF">PITG_01984</name>
</gene>
<name>D0MUK5_PHYIT</name>
<keyword evidence="3" id="KW-1185">Reference proteome</keyword>
<accession>D0MUK5</accession>
<dbReference type="KEGG" id="pif:PITG_01984"/>
<feature type="region of interest" description="Disordered" evidence="1">
    <location>
        <begin position="1"/>
        <end position="27"/>
    </location>
</feature>
<sequence length="106" mass="11931">MEIQMRQKASALSIPQLNTSQRDQRCHEPSRRFIVASDHEVMISAPEYLRGSMARDVRRKTLAMTEVWLAGSLSVTSTSIPSKRYALDGVVVSVERSIASELPEHF</sequence>
<dbReference type="RefSeq" id="XP_002908569.1">
    <property type="nucleotide sequence ID" value="XM_002908523.1"/>
</dbReference>
<evidence type="ECO:0000256" key="1">
    <source>
        <dbReference type="SAM" id="MobiDB-lite"/>
    </source>
</evidence>
<dbReference type="VEuPathDB" id="FungiDB:PITG_01984"/>
<evidence type="ECO:0000313" key="2">
    <source>
        <dbReference type="EMBL" id="EEY61652.1"/>
    </source>
</evidence>
<proteinExistence type="predicted"/>
<dbReference type="EMBL" id="DS028119">
    <property type="protein sequence ID" value="EEY61652.1"/>
    <property type="molecule type" value="Genomic_DNA"/>
</dbReference>
<dbReference type="HOGENOM" id="CLU_2228440_0_0_1"/>
<reference evidence="3" key="1">
    <citation type="journal article" date="2009" name="Nature">
        <title>Genome sequence and analysis of the Irish potato famine pathogen Phytophthora infestans.</title>
        <authorList>
            <consortium name="The Broad Institute Genome Sequencing Platform"/>
            <person name="Haas B.J."/>
            <person name="Kamoun S."/>
            <person name="Zody M.C."/>
            <person name="Jiang R.H."/>
            <person name="Handsaker R.E."/>
            <person name="Cano L.M."/>
            <person name="Grabherr M."/>
            <person name="Kodira C.D."/>
            <person name="Raffaele S."/>
            <person name="Torto-Alalibo T."/>
            <person name="Bozkurt T.O."/>
            <person name="Ah-Fong A.M."/>
            <person name="Alvarado L."/>
            <person name="Anderson V.L."/>
            <person name="Armstrong M.R."/>
            <person name="Avrova A."/>
            <person name="Baxter L."/>
            <person name="Beynon J."/>
            <person name="Boevink P.C."/>
            <person name="Bollmann S.R."/>
            <person name="Bos J.I."/>
            <person name="Bulone V."/>
            <person name="Cai G."/>
            <person name="Cakir C."/>
            <person name="Carrington J.C."/>
            <person name="Chawner M."/>
            <person name="Conti L."/>
            <person name="Costanzo S."/>
            <person name="Ewan R."/>
            <person name="Fahlgren N."/>
            <person name="Fischbach M.A."/>
            <person name="Fugelstad J."/>
            <person name="Gilroy E.M."/>
            <person name="Gnerre S."/>
            <person name="Green P.J."/>
            <person name="Grenville-Briggs L.J."/>
            <person name="Griffith J."/>
            <person name="Grunwald N.J."/>
            <person name="Horn K."/>
            <person name="Horner N.R."/>
            <person name="Hu C.H."/>
            <person name="Huitema E."/>
            <person name="Jeong D.H."/>
            <person name="Jones A.M."/>
            <person name="Jones J.D."/>
            <person name="Jones R.W."/>
            <person name="Karlsson E.K."/>
            <person name="Kunjeti S.G."/>
            <person name="Lamour K."/>
            <person name="Liu Z."/>
            <person name="Ma L."/>
            <person name="Maclean D."/>
            <person name="Chibucos M.C."/>
            <person name="McDonald H."/>
            <person name="McWalters J."/>
            <person name="Meijer H.J."/>
            <person name="Morgan W."/>
            <person name="Morris P.F."/>
            <person name="Munro C.A."/>
            <person name="O'Neill K."/>
            <person name="Ospina-Giraldo M."/>
            <person name="Pinzon A."/>
            <person name="Pritchard L."/>
            <person name="Ramsahoye B."/>
            <person name="Ren Q."/>
            <person name="Restrepo S."/>
            <person name="Roy S."/>
            <person name="Sadanandom A."/>
            <person name="Savidor A."/>
            <person name="Schornack S."/>
            <person name="Schwartz D.C."/>
            <person name="Schumann U.D."/>
            <person name="Schwessinger B."/>
            <person name="Seyer L."/>
            <person name="Sharpe T."/>
            <person name="Silvar C."/>
            <person name="Song J."/>
            <person name="Studholme D.J."/>
            <person name="Sykes S."/>
            <person name="Thines M."/>
            <person name="van de Vondervoort P.J."/>
            <person name="Phuntumart V."/>
            <person name="Wawra S."/>
            <person name="Weide R."/>
            <person name="Win J."/>
            <person name="Young C."/>
            <person name="Zhou S."/>
            <person name="Fry W."/>
            <person name="Meyers B.C."/>
            <person name="van West P."/>
            <person name="Ristaino J."/>
            <person name="Govers F."/>
            <person name="Birch P.R."/>
            <person name="Whisson S.C."/>
            <person name="Judelson H.S."/>
            <person name="Nusbaum C."/>
        </authorList>
    </citation>
    <scope>NUCLEOTIDE SEQUENCE [LARGE SCALE GENOMIC DNA]</scope>
    <source>
        <strain evidence="3">T30-4</strain>
    </source>
</reference>
<protein>
    <submittedName>
        <fullName evidence="2">Uncharacterized protein</fullName>
    </submittedName>
</protein>
<dbReference type="InParanoid" id="D0MUK5"/>
<dbReference type="Proteomes" id="UP000006643">
    <property type="component" value="Unassembled WGS sequence"/>
</dbReference>
<evidence type="ECO:0000313" key="3">
    <source>
        <dbReference type="Proteomes" id="UP000006643"/>
    </source>
</evidence>